<evidence type="ECO:0000313" key="4">
    <source>
        <dbReference type="EMBL" id="PSJ37912.1"/>
    </source>
</evidence>
<dbReference type="InterPro" id="IPR016181">
    <property type="entry name" value="Acyl_CoA_acyltransferase"/>
</dbReference>
<accession>A0A2P7QIX6</accession>
<evidence type="ECO:0000256" key="1">
    <source>
        <dbReference type="ARBA" id="ARBA00022679"/>
    </source>
</evidence>
<dbReference type="PROSITE" id="PS51186">
    <property type="entry name" value="GNAT"/>
    <property type="match status" value="1"/>
</dbReference>
<dbReference type="InterPro" id="IPR050832">
    <property type="entry name" value="Bact_Acetyltransf"/>
</dbReference>
<protein>
    <submittedName>
        <fullName evidence="4">Ribosomal-protein-alanine acetyltransferase</fullName>
    </submittedName>
</protein>
<dbReference type="CDD" id="cd04301">
    <property type="entry name" value="NAT_SF"/>
    <property type="match status" value="1"/>
</dbReference>
<dbReference type="AlphaFoldDB" id="A0A2P7QIX6"/>
<dbReference type="SUPFAM" id="SSF55729">
    <property type="entry name" value="Acyl-CoA N-acyltransferases (Nat)"/>
    <property type="match status" value="1"/>
</dbReference>
<dbReference type="EMBL" id="PXYI01000007">
    <property type="protein sequence ID" value="PSJ37912.1"/>
    <property type="molecule type" value="Genomic_DNA"/>
</dbReference>
<dbReference type="OrthoDB" id="2135706at2"/>
<gene>
    <name evidence="4" type="ORF">C7I55_19565</name>
</gene>
<sequence>MSEFTIRPERDDADRVFIRGLNARLSDVIDAPTHSEDEVVAFQDRFTSSAWGDDAKPGATFIAVRTEGQRLGYVHVRRGVDDISDDVCGYVALLAVVAEVEGEGVGQALLDAAEAWAKSMGFRRLALDVFASNQRGCRFYEKAGYRPETIRLIKEL</sequence>
<proteinExistence type="predicted"/>
<organism evidence="4 5">
    <name type="scientific">Allosphingosinicella deserti</name>
    <dbReference type="NCBI Taxonomy" id="2116704"/>
    <lineage>
        <taxon>Bacteria</taxon>
        <taxon>Pseudomonadati</taxon>
        <taxon>Pseudomonadota</taxon>
        <taxon>Alphaproteobacteria</taxon>
        <taxon>Sphingomonadales</taxon>
        <taxon>Sphingomonadaceae</taxon>
        <taxon>Allosphingosinicella</taxon>
    </lineage>
</organism>
<keyword evidence="1 4" id="KW-0808">Transferase</keyword>
<name>A0A2P7QIX6_9SPHN</name>
<dbReference type="GO" id="GO:0016747">
    <property type="term" value="F:acyltransferase activity, transferring groups other than amino-acyl groups"/>
    <property type="evidence" value="ECO:0007669"/>
    <property type="project" value="InterPro"/>
</dbReference>
<keyword evidence="5" id="KW-1185">Reference proteome</keyword>
<evidence type="ECO:0000313" key="5">
    <source>
        <dbReference type="Proteomes" id="UP000241167"/>
    </source>
</evidence>
<comment type="caution">
    <text evidence="4">The sequence shown here is derived from an EMBL/GenBank/DDBJ whole genome shotgun (WGS) entry which is preliminary data.</text>
</comment>
<evidence type="ECO:0000256" key="2">
    <source>
        <dbReference type="ARBA" id="ARBA00023315"/>
    </source>
</evidence>
<evidence type="ECO:0000259" key="3">
    <source>
        <dbReference type="PROSITE" id="PS51186"/>
    </source>
</evidence>
<dbReference type="PANTHER" id="PTHR43877">
    <property type="entry name" value="AMINOALKYLPHOSPHONATE N-ACETYLTRANSFERASE-RELATED-RELATED"/>
    <property type="match status" value="1"/>
</dbReference>
<dbReference type="InterPro" id="IPR000182">
    <property type="entry name" value="GNAT_dom"/>
</dbReference>
<dbReference type="Proteomes" id="UP000241167">
    <property type="component" value="Unassembled WGS sequence"/>
</dbReference>
<keyword evidence="2" id="KW-0012">Acyltransferase</keyword>
<dbReference type="Gene3D" id="3.40.630.30">
    <property type="match status" value="1"/>
</dbReference>
<dbReference type="PANTHER" id="PTHR43877:SF2">
    <property type="entry name" value="AMINOALKYLPHOSPHONATE N-ACETYLTRANSFERASE-RELATED"/>
    <property type="match status" value="1"/>
</dbReference>
<feature type="domain" description="N-acetyltransferase" evidence="3">
    <location>
        <begin position="16"/>
        <end position="156"/>
    </location>
</feature>
<dbReference type="Pfam" id="PF00583">
    <property type="entry name" value="Acetyltransf_1"/>
    <property type="match status" value="1"/>
</dbReference>
<reference evidence="4 5" key="1">
    <citation type="submission" date="2018-03" db="EMBL/GenBank/DDBJ databases">
        <title>The draft genome of Sphingosinicella sp. GL-C-18.</title>
        <authorList>
            <person name="Liu L."/>
            <person name="Li L."/>
            <person name="Liang L."/>
            <person name="Zhang X."/>
            <person name="Wang T."/>
        </authorList>
    </citation>
    <scope>NUCLEOTIDE SEQUENCE [LARGE SCALE GENOMIC DNA]</scope>
    <source>
        <strain evidence="4 5">GL-C-18</strain>
    </source>
</reference>
<dbReference type="RefSeq" id="WP_106514725.1">
    <property type="nucleotide sequence ID" value="NZ_PXYI01000007.1"/>
</dbReference>